<dbReference type="Gene3D" id="3.40.50.1260">
    <property type="entry name" value="Phosphoglycerate kinase, N-terminal domain"/>
    <property type="match status" value="2"/>
</dbReference>
<keyword evidence="7 10" id="KW-0418">Kinase</keyword>
<keyword evidence="13" id="KW-1185">Reference proteome</keyword>
<accession>A0ABS2E9T0</accession>
<evidence type="ECO:0000256" key="10">
    <source>
        <dbReference type="HAMAP-Rule" id="MF_00145"/>
    </source>
</evidence>
<dbReference type="EMBL" id="JACLYY010000008">
    <property type="protein sequence ID" value="MBM6738393.1"/>
    <property type="molecule type" value="Genomic_DNA"/>
</dbReference>
<evidence type="ECO:0000256" key="6">
    <source>
        <dbReference type="ARBA" id="ARBA00022741"/>
    </source>
</evidence>
<dbReference type="InterPro" id="IPR015911">
    <property type="entry name" value="Phosphoglycerate_kinase_CS"/>
</dbReference>
<evidence type="ECO:0000256" key="11">
    <source>
        <dbReference type="RuleBase" id="RU000532"/>
    </source>
</evidence>
<evidence type="ECO:0000256" key="5">
    <source>
        <dbReference type="ARBA" id="ARBA00022679"/>
    </source>
</evidence>
<name>A0ABS2E9T0_9FIRM</name>
<evidence type="ECO:0000256" key="4">
    <source>
        <dbReference type="ARBA" id="ARBA00016471"/>
    </source>
</evidence>
<feature type="binding site" evidence="10">
    <location>
        <position position="327"/>
    </location>
    <ligand>
        <name>ATP</name>
        <dbReference type="ChEBI" id="CHEBI:30616"/>
    </ligand>
</feature>
<comment type="subunit">
    <text evidence="10">Monomer.</text>
</comment>
<dbReference type="PANTHER" id="PTHR11406:SF23">
    <property type="entry name" value="PHOSPHOGLYCERATE KINASE 1, CHLOROPLASTIC-RELATED"/>
    <property type="match status" value="1"/>
</dbReference>
<feature type="binding site" evidence="10">
    <location>
        <begin position="353"/>
        <end position="356"/>
    </location>
    <ligand>
        <name>ATP</name>
        <dbReference type="ChEBI" id="CHEBI:30616"/>
    </ligand>
</feature>
<dbReference type="PIRSF" id="PIRSF000724">
    <property type="entry name" value="Pgk"/>
    <property type="match status" value="1"/>
</dbReference>
<evidence type="ECO:0000256" key="3">
    <source>
        <dbReference type="ARBA" id="ARBA00013061"/>
    </source>
</evidence>
<proteinExistence type="inferred from homology"/>
<sequence length="397" mass="42178">MLNKKSVDDINVKGKRVLVRCDFNVPLIDGKITDENRLVAALPTIKKLIADGGKVILCSHLGKPKGKPVPELSLAPVAKRLSELLGQEVKFAADPEVVGPNARAAVEAMKDGDVILLENTRYRAEETKNEDAFSKDLASLCDVFVNDAFGTAHRAHCSNVGVTKYVDTAVVGYLMQKEIDFLGNAVNNPTRPFVAILGGAKVSSKISVIENLLDKVDTLIIGGGMAYTFAKSQGGKIGTSLCEDDYLDYASNMLKKAKEKGVKLLLPVDNRIGDEFSNDANIRIVPTGEIPDGWEGMDIGPETEKIFADAVKDAKTVVWNGPMGCFEMPNFAHGTEAVAKALAETDAVTIIGGGDSAAAVNQLGYGDKMTHISTGGGASLEFLEGKELPGVAAANDK</sequence>
<evidence type="ECO:0000256" key="1">
    <source>
        <dbReference type="ARBA" id="ARBA00000642"/>
    </source>
</evidence>
<protein>
    <recommendedName>
        <fullName evidence="4 10">Phosphoglycerate kinase</fullName>
        <ecNumber evidence="3 10">2.7.2.3</ecNumber>
    </recommendedName>
</protein>
<feature type="binding site" evidence="10">
    <location>
        <position position="205"/>
    </location>
    <ligand>
        <name>ATP</name>
        <dbReference type="ChEBI" id="CHEBI:30616"/>
    </ligand>
</feature>
<keyword evidence="5 10" id="KW-0808">Transferase</keyword>
<comment type="similarity">
    <text evidence="10 11">Belongs to the phosphoglycerate kinase family.</text>
</comment>
<evidence type="ECO:0000256" key="2">
    <source>
        <dbReference type="ARBA" id="ARBA00004838"/>
    </source>
</evidence>
<dbReference type="CDD" id="cd00318">
    <property type="entry name" value="Phosphoglycerate_kinase"/>
    <property type="match status" value="1"/>
</dbReference>
<keyword evidence="6 10" id="KW-0547">Nucleotide-binding</keyword>
<keyword evidence="10" id="KW-0963">Cytoplasm</keyword>
<dbReference type="PROSITE" id="PS00111">
    <property type="entry name" value="PGLYCERATE_KINASE"/>
    <property type="match status" value="1"/>
</dbReference>
<comment type="catalytic activity">
    <reaction evidence="1 10 11">
        <text>(2R)-3-phosphoglycerate + ATP = (2R)-3-phospho-glyceroyl phosphate + ADP</text>
        <dbReference type="Rhea" id="RHEA:14801"/>
        <dbReference type="ChEBI" id="CHEBI:30616"/>
        <dbReference type="ChEBI" id="CHEBI:57604"/>
        <dbReference type="ChEBI" id="CHEBI:58272"/>
        <dbReference type="ChEBI" id="CHEBI:456216"/>
        <dbReference type="EC" id="2.7.2.3"/>
    </reaction>
</comment>
<dbReference type="SUPFAM" id="SSF53748">
    <property type="entry name" value="Phosphoglycerate kinase"/>
    <property type="match status" value="1"/>
</dbReference>
<dbReference type="InterPro" id="IPR015824">
    <property type="entry name" value="Phosphoglycerate_kinase_N"/>
</dbReference>
<comment type="subcellular location">
    <subcellularLocation>
        <location evidence="10">Cytoplasm</location>
    </subcellularLocation>
</comment>
<comment type="pathway">
    <text evidence="2 10">Carbohydrate degradation; glycolysis; pyruvate from D-glyceraldehyde 3-phosphate: step 2/5.</text>
</comment>
<feature type="binding site" evidence="10">
    <location>
        <position position="296"/>
    </location>
    <ligand>
        <name>ATP</name>
        <dbReference type="ChEBI" id="CHEBI:30616"/>
    </ligand>
</feature>
<feature type="binding site" evidence="10">
    <location>
        <position position="154"/>
    </location>
    <ligand>
        <name>substrate</name>
    </ligand>
</feature>
<evidence type="ECO:0000313" key="12">
    <source>
        <dbReference type="EMBL" id="MBM6738393.1"/>
    </source>
</evidence>
<dbReference type="Proteomes" id="UP000716906">
    <property type="component" value="Unassembled WGS sequence"/>
</dbReference>
<evidence type="ECO:0000256" key="7">
    <source>
        <dbReference type="ARBA" id="ARBA00022777"/>
    </source>
</evidence>
<keyword evidence="9 10" id="KW-0324">Glycolysis</keyword>
<dbReference type="Pfam" id="PF00162">
    <property type="entry name" value="PGK"/>
    <property type="match status" value="1"/>
</dbReference>
<feature type="binding site" evidence="10">
    <location>
        <position position="121"/>
    </location>
    <ligand>
        <name>substrate</name>
    </ligand>
</feature>
<dbReference type="GO" id="GO:0016301">
    <property type="term" value="F:kinase activity"/>
    <property type="evidence" value="ECO:0007669"/>
    <property type="project" value="UniProtKB-KW"/>
</dbReference>
<feature type="binding site" evidence="10">
    <location>
        <begin position="22"/>
        <end position="24"/>
    </location>
    <ligand>
        <name>substrate</name>
    </ligand>
</feature>
<gene>
    <name evidence="10" type="primary">pgk</name>
    <name evidence="12" type="ORF">H7U36_09835</name>
</gene>
<dbReference type="PANTHER" id="PTHR11406">
    <property type="entry name" value="PHOSPHOGLYCERATE KINASE"/>
    <property type="match status" value="1"/>
</dbReference>
<comment type="caution">
    <text evidence="12">The sequence shown here is derived from an EMBL/GenBank/DDBJ whole genome shotgun (WGS) entry which is preliminary data.</text>
</comment>
<evidence type="ECO:0000256" key="8">
    <source>
        <dbReference type="ARBA" id="ARBA00022840"/>
    </source>
</evidence>
<dbReference type="InterPro" id="IPR036043">
    <property type="entry name" value="Phosphoglycerate_kinase_sf"/>
</dbReference>
<feature type="binding site" evidence="10">
    <location>
        <position position="37"/>
    </location>
    <ligand>
        <name>substrate</name>
    </ligand>
</feature>
<dbReference type="PRINTS" id="PR00477">
    <property type="entry name" value="PHGLYCKINASE"/>
</dbReference>
<keyword evidence="8 10" id="KW-0067">ATP-binding</keyword>
<evidence type="ECO:0000256" key="9">
    <source>
        <dbReference type="ARBA" id="ARBA00023152"/>
    </source>
</evidence>
<evidence type="ECO:0000313" key="13">
    <source>
        <dbReference type="Proteomes" id="UP000716906"/>
    </source>
</evidence>
<dbReference type="RefSeq" id="WP_033124585.1">
    <property type="nucleotide sequence ID" value="NZ_JACLYY010000008.1"/>
</dbReference>
<dbReference type="InterPro" id="IPR001576">
    <property type="entry name" value="Phosphoglycerate_kinase"/>
</dbReference>
<feature type="binding site" evidence="10">
    <location>
        <begin position="60"/>
        <end position="63"/>
    </location>
    <ligand>
        <name>substrate</name>
    </ligand>
</feature>
<reference evidence="12 13" key="1">
    <citation type="journal article" date="2021" name="Sci. Rep.">
        <title>The distribution of antibiotic resistance genes in chicken gut microbiota commensals.</title>
        <authorList>
            <person name="Juricova H."/>
            <person name="Matiasovicova J."/>
            <person name="Kubasova T."/>
            <person name="Cejkova D."/>
            <person name="Rychlik I."/>
        </authorList>
    </citation>
    <scope>NUCLEOTIDE SEQUENCE [LARGE SCALE GENOMIC DNA]</scope>
    <source>
        <strain evidence="12 13">An773</strain>
    </source>
</reference>
<dbReference type="EC" id="2.7.2.3" evidence="3 10"/>
<dbReference type="HAMAP" id="MF_00145">
    <property type="entry name" value="Phosphoglyc_kinase"/>
    <property type="match status" value="1"/>
</dbReference>
<organism evidence="12 13">
    <name type="scientific">Faecalicatena fissicatena</name>
    <dbReference type="NCBI Taxonomy" id="290055"/>
    <lineage>
        <taxon>Bacteria</taxon>
        <taxon>Bacillati</taxon>
        <taxon>Bacillota</taxon>
        <taxon>Clostridia</taxon>
        <taxon>Lachnospirales</taxon>
        <taxon>Lachnospiraceae</taxon>
        <taxon>Faecalicatena</taxon>
    </lineage>
</organism>